<evidence type="ECO:0000313" key="3">
    <source>
        <dbReference type="EMBL" id="GFN85102.1"/>
    </source>
</evidence>
<sequence>MDEAMEGFKGRLSFKQYMPAKPTQWGIKVWTVSDTCMGFCLSNIYTNAHPHQLSDYNRFMGGVDVLDQQQLYYPIGRPDQKYQEDRRINEVRLKELTELLDLNVSKAQLIDRLAKVHNVTLFLTDVRNHRQKHAKKNNFGPSEEDQLWNHLQS</sequence>
<feature type="region of interest" description="Disordered" evidence="1">
    <location>
        <begin position="132"/>
        <end position="153"/>
    </location>
</feature>
<accession>A0AAV3YS54</accession>
<proteinExistence type="predicted"/>
<dbReference type="EMBL" id="BLXT01001370">
    <property type="protein sequence ID" value="GFN85102.1"/>
    <property type="molecule type" value="Genomic_DNA"/>
</dbReference>
<evidence type="ECO:0000313" key="4">
    <source>
        <dbReference type="Proteomes" id="UP000735302"/>
    </source>
</evidence>
<comment type="caution">
    <text evidence="3">The sequence shown here is derived from an EMBL/GenBank/DDBJ whole genome shotgun (WGS) entry which is preliminary data.</text>
</comment>
<protein>
    <submittedName>
        <fullName evidence="3">PiggyBac transposable element-derived protein 4-like</fullName>
    </submittedName>
</protein>
<dbReference type="Proteomes" id="UP000735302">
    <property type="component" value="Unassembled WGS sequence"/>
</dbReference>
<reference evidence="3 4" key="1">
    <citation type="journal article" date="2021" name="Elife">
        <title>Chloroplast acquisition without the gene transfer in kleptoplastic sea slugs, Plakobranchus ocellatus.</title>
        <authorList>
            <person name="Maeda T."/>
            <person name="Takahashi S."/>
            <person name="Yoshida T."/>
            <person name="Shimamura S."/>
            <person name="Takaki Y."/>
            <person name="Nagai Y."/>
            <person name="Toyoda A."/>
            <person name="Suzuki Y."/>
            <person name="Arimoto A."/>
            <person name="Ishii H."/>
            <person name="Satoh N."/>
            <person name="Nishiyama T."/>
            <person name="Hasebe M."/>
            <person name="Maruyama T."/>
            <person name="Minagawa J."/>
            <person name="Obokata J."/>
            <person name="Shigenobu S."/>
        </authorList>
    </citation>
    <scope>NUCLEOTIDE SEQUENCE [LARGE SCALE GENOMIC DNA]</scope>
</reference>
<gene>
    <name evidence="3" type="ORF">PoB_001160800</name>
</gene>
<dbReference type="Pfam" id="PF13843">
    <property type="entry name" value="DDE_Tnp_1_7"/>
    <property type="match status" value="1"/>
</dbReference>
<name>A0AAV3YS54_9GAST</name>
<evidence type="ECO:0000259" key="2">
    <source>
        <dbReference type="Pfam" id="PF13843"/>
    </source>
</evidence>
<feature type="domain" description="PiggyBac transposable element-derived protein" evidence="2">
    <location>
        <begin position="2"/>
        <end position="39"/>
    </location>
</feature>
<evidence type="ECO:0000256" key="1">
    <source>
        <dbReference type="SAM" id="MobiDB-lite"/>
    </source>
</evidence>
<dbReference type="InterPro" id="IPR029526">
    <property type="entry name" value="PGBD"/>
</dbReference>
<dbReference type="AlphaFoldDB" id="A0AAV3YS54"/>
<organism evidence="3 4">
    <name type="scientific">Plakobranchus ocellatus</name>
    <dbReference type="NCBI Taxonomy" id="259542"/>
    <lineage>
        <taxon>Eukaryota</taxon>
        <taxon>Metazoa</taxon>
        <taxon>Spiralia</taxon>
        <taxon>Lophotrochozoa</taxon>
        <taxon>Mollusca</taxon>
        <taxon>Gastropoda</taxon>
        <taxon>Heterobranchia</taxon>
        <taxon>Euthyneura</taxon>
        <taxon>Panpulmonata</taxon>
        <taxon>Sacoglossa</taxon>
        <taxon>Placobranchoidea</taxon>
        <taxon>Plakobranchidae</taxon>
        <taxon>Plakobranchus</taxon>
    </lineage>
</organism>
<keyword evidence="4" id="KW-1185">Reference proteome</keyword>